<sequence length="200" mass="21452">MKVIIATFLLASACVCLAEPPAPAASGPYQPRGWRPSGPAFNLPARQTNAAPVAQEYGPPPTTTAEYETTTMPTENELSKLESEAETIELEGPNKPQPAQPNPAQTFVVVPQPERLVYYTPARLVSGTVYQQAQPAKLVQVAGPRLAPVQAIPALAKIVDQAPVVQLQEIQTVPVVNYASSYTQSQVLTPYSSSYVQVLQ</sequence>
<evidence type="ECO:0000313" key="3">
    <source>
        <dbReference type="EMBL" id="VEN58983.1"/>
    </source>
</evidence>
<feature type="signal peptide" evidence="2">
    <location>
        <begin position="1"/>
        <end position="18"/>
    </location>
</feature>
<gene>
    <name evidence="3" type="ORF">CALMAC_LOCUS17165</name>
</gene>
<dbReference type="EMBL" id="CAACVG010011840">
    <property type="protein sequence ID" value="VEN58983.1"/>
    <property type="molecule type" value="Genomic_DNA"/>
</dbReference>
<evidence type="ECO:0000256" key="2">
    <source>
        <dbReference type="SAM" id="SignalP"/>
    </source>
</evidence>
<dbReference type="Proteomes" id="UP000410492">
    <property type="component" value="Unassembled WGS sequence"/>
</dbReference>
<keyword evidence="4" id="KW-1185">Reference proteome</keyword>
<feature type="chain" id="PRO_5024832272" description="DUF4794 domain-containing protein" evidence="2">
    <location>
        <begin position="19"/>
        <end position="200"/>
    </location>
</feature>
<evidence type="ECO:0008006" key="5">
    <source>
        <dbReference type="Google" id="ProtNLM"/>
    </source>
</evidence>
<protein>
    <recommendedName>
        <fullName evidence="5">DUF4794 domain-containing protein</fullName>
    </recommendedName>
</protein>
<feature type="compositionally biased region" description="Low complexity" evidence="1">
    <location>
        <begin position="63"/>
        <end position="75"/>
    </location>
</feature>
<name>A0A653DG45_CALMS</name>
<proteinExistence type="predicted"/>
<organism evidence="3 4">
    <name type="scientific">Callosobruchus maculatus</name>
    <name type="common">Southern cowpea weevil</name>
    <name type="synonym">Pulse bruchid</name>
    <dbReference type="NCBI Taxonomy" id="64391"/>
    <lineage>
        <taxon>Eukaryota</taxon>
        <taxon>Metazoa</taxon>
        <taxon>Ecdysozoa</taxon>
        <taxon>Arthropoda</taxon>
        <taxon>Hexapoda</taxon>
        <taxon>Insecta</taxon>
        <taxon>Pterygota</taxon>
        <taxon>Neoptera</taxon>
        <taxon>Endopterygota</taxon>
        <taxon>Coleoptera</taxon>
        <taxon>Polyphaga</taxon>
        <taxon>Cucujiformia</taxon>
        <taxon>Chrysomeloidea</taxon>
        <taxon>Chrysomelidae</taxon>
        <taxon>Bruchinae</taxon>
        <taxon>Bruchini</taxon>
        <taxon>Callosobruchus</taxon>
    </lineage>
</organism>
<feature type="region of interest" description="Disordered" evidence="1">
    <location>
        <begin position="51"/>
        <end position="103"/>
    </location>
</feature>
<dbReference type="AlphaFoldDB" id="A0A653DG45"/>
<dbReference type="OrthoDB" id="8197587at2759"/>
<reference evidence="3 4" key="1">
    <citation type="submission" date="2019-01" db="EMBL/GenBank/DDBJ databases">
        <authorList>
            <person name="Sayadi A."/>
        </authorList>
    </citation>
    <scope>NUCLEOTIDE SEQUENCE [LARGE SCALE GENOMIC DNA]</scope>
</reference>
<evidence type="ECO:0000313" key="4">
    <source>
        <dbReference type="Proteomes" id="UP000410492"/>
    </source>
</evidence>
<keyword evidence="2" id="KW-0732">Signal</keyword>
<accession>A0A653DG45</accession>
<evidence type="ECO:0000256" key="1">
    <source>
        <dbReference type="SAM" id="MobiDB-lite"/>
    </source>
</evidence>